<gene>
    <name evidence="2" type="ORF">ASTO00021_LOCUS1898</name>
</gene>
<evidence type="ECO:0000256" key="1">
    <source>
        <dbReference type="ARBA" id="ARBA00023239"/>
    </source>
</evidence>
<dbReference type="PANTHER" id="PTHR11941">
    <property type="entry name" value="ENOYL-COA HYDRATASE-RELATED"/>
    <property type="match status" value="1"/>
</dbReference>
<dbReference type="InterPro" id="IPR029045">
    <property type="entry name" value="ClpP/crotonase-like_dom_sf"/>
</dbReference>
<organism evidence="2">
    <name type="scientific">Aplanochytrium stocchinoi</name>
    <dbReference type="NCBI Taxonomy" id="215587"/>
    <lineage>
        <taxon>Eukaryota</taxon>
        <taxon>Sar</taxon>
        <taxon>Stramenopiles</taxon>
        <taxon>Bigyra</taxon>
        <taxon>Labyrinthulomycetes</taxon>
        <taxon>Thraustochytrida</taxon>
        <taxon>Thraustochytriidae</taxon>
        <taxon>Aplanochytrium</taxon>
    </lineage>
</organism>
<proteinExistence type="predicted"/>
<evidence type="ECO:0008006" key="3">
    <source>
        <dbReference type="Google" id="ProtNLM"/>
    </source>
</evidence>
<dbReference type="Gene3D" id="1.10.12.10">
    <property type="entry name" value="Lyase 2-enoyl-coa Hydratase, Chain A, domain 2"/>
    <property type="match status" value="1"/>
</dbReference>
<evidence type="ECO:0000313" key="2">
    <source>
        <dbReference type="EMBL" id="CAE0431561.1"/>
    </source>
</evidence>
<dbReference type="AlphaFoldDB" id="A0A7S3LM62"/>
<dbReference type="CDD" id="cd06558">
    <property type="entry name" value="crotonase-like"/>
    <property type="match status" value="1"/>
</dbReference>
<dbReference type="InterPro" id="IPR014748">
    <property type="entry name" value="Enoyl-CoA_hydra_C"/>
</dbReference>
<dbReference type="EMBL" id="HBIN01002829">
    <property type="protein sequence ID" value="CAE0431561.1"/>
    <property type="molecule type" value="Transcribed_RNA"/>
</dbReference>
<protein>
    <recommendedName>
        <fullName evidence="3">Enoyl-CoA hydratase</fullName>
    </recommendedName>
</protein>
<accession>A0A7S3LM62</accession>
<sequence length="291" mass="32241">MSKARITKIDMPLLRLEFVDVGSDDGLTPAVVAIITLNDPKKLNAMSDPMLDSFNEALYLLESGEHNARCLVLTGEGRGFCAGANLTDAGNSNTKNVEQKKPFRHHKETNGVLTLKYHPLMMRLRDLPFPFISVVNGPCAGVGMSFAMAADMMIMADTAYLLQAFRNVGLVPDGGATYLLPRKVGWSRAMELILLGEKVPAEKALAFGLCNYIFPSESLMEEAMKIARKLATGPTKTLGMMRELMWNSFGNTYEQQMFLEAKFQSRAFTYEDTKNVIKAFGTKKKTIFKGK</sequence>
<dbReference type="Pfam" id="PF00378">
    <property type="entry name" value="ECH_1"/>
    <property type="match status" value="1"/>
</dbReference>
<dbReference type="PANTHER" id="PTHR11941:SF133">
    <property type="entry name" value="1,2-EPOXYPHENYLACETYL-COA ISOMERASE"/>
    <property type="match status" value="1"/>
</dbReference>
<dbReference type="InterPro" id="IPR001753">
    <property type="entry name" value="Enoyl-CoA_hydra/iso"/>
</dbReference>
<dbReference type="GO" id="GO:0016829">
    <property type="term" value="F:lyase activity"/>
    <property type="evidence" value="ECO:0007669"/>
    <property type="project" value="UniProtKB-KW"/>
</dbReference>
<name>A0A7S3LM62_9STRA</name>
<dbReference type="Gene3D" id="3.90.226.10">
    <property type="entry name" value="2-enoyl-CoA Hydratase, Chain A, domain 1"/>
    <property type="match status" value="1"/>
</dbReference>
<dbReference type="SUPFAM" id="SSF52096">
    <property type="entry name" value="ClpP/crotonase"/>
    <property type="match status" value="1"/>
</dbReference>
<reference evidence="2" key="1">
    <citation type="submission" date="2021-01" db="EMBL/GenBank/DDBJ databases">
        <authorList>
            <person name="Corre E."/>
            <person name="Pelletier E."/>
            <person name="Niang G."/>
            <person name="Scheremetjew M."/>
            <person name="Finn R."/>
            <person name="Kale V."/>
            <person name="Holt S."/>
            <person name="Cochrane G."/>
            <person name="Meng A."/>
            <person name="Brown T."/>
            <person name="Cohen L."/>
        </authorList>
    </citation>
    <scope>NUCLEOTIDE SEQUENCE</scope>
    <source>
        <strain evidence="2">GSBS06</strain>
    </source>
</reference>
<dbReference type="GO" id="GO:0006635">
    <property type="term" value="P:fatty acid beta-oxidation"/>
    <property type="evidence" value="ECO:0007669"/>
    <property type="project" value="TreeGrafter"/>
</dbReference>
<keyword evidence="1" id="KW-0456">Lyase</keyword>